<comment type="caution">
    <text evidence="1">The sequence shown here is derived from an EMBL/GenBank/DDBJ whole genome shotgun (WGS) entry which is preliminary data.</text>
</comment>
<evidence type="ECO:0000313" key="1">
    <source>
        <dbReference type="EMBL" id="GBP37361.1"/>
    </source>
</evidence>
<name>A0A4C1VER9_EUMVA</name>
<organism evidence="1 2">
    <name type="scientific">Eumeta variegata</name>
    <name type="common">Bagworm moth</name>
    <name type="synonym">Eumeta japonica</name>
    <dbReference type="NCBI Taxonomy" id="151549"/>
    <lineage>
        <taxon>Eukaryota</taxon>
        <taxon>Metazoa</taxon>
        <taxon>Ecdysozoa</taxon>
        <taxon>Arthropoda</taxon>
        <taxon>Hexapoda</taxon>
        <taxon>Insecta</taxon>
        <taxon>Pterygota</taxon>
        <taxon>Neoptera</taxon>
        <taxon>Endopterygota</taxon>
        <taxon>Lepidoptera</taxon>
        <taxon>Glossata</taxon>
        <taxon>Ditrysia</taxon>
        <taxon>Tineoidea</taxon>
        <taxon>Psychidae</taxon>
        <taxon>Oiketicinae</taxon>
        <taxon>Eumeta</taxon>
    </lineage>
</organism>
<sequence length="78" mass="8763">MGDLAGPPRYKVQHSFILGFRYRRVSERRYRFDGRSVGRRRSPKAAAAPLMVRAVYTQLTGRQVISRAAAARSRGAAL</sequence>
<evidence type="ECO:0000313" key="2">
    <source>
        <dbReference type="Proteomes" id="UP000299102"/>
    </source>
</evidence>
<keyword evidence="2" id="KW-1185">Reference proteome</keyword>
<dbReference type="AlphaFoldDB" id="A0A4C1VER9"/>
<gene>
    <name evidence="1" type="ORF">EVAR_22823_1</name>
</gene>
<reference evidence="1 2" key="1">
    <citation type="journal article" date="2019" name="Commun. Biol.">
        <title>The bagworm genome reveals a unique fibroin gene that provides high tensile strength.</title>
        <authorList>
            <person name="Kono N."/>
            <person name="Nakamura H."/>
            <person name="Ohtoshi R."/>
            <person name="Tomita M."/>
            <person name="Numata K."/>
            <person name="Arakawa K."/>
        </authorList>
    </citation>
    <scope>NUCLEOTIDE SEQUENCE [LARGE SCALE GENOMIC DNA]</scope>
</reference>
<accession>A0A4C1VER9</accession>
<dbReference type="EMBL" id="BGZK01000332">
    <property type="protein sequence ID" value="GBP37361.1"/>
    <property type="molecule type" value="Genomic_DNA"/>
</dbReference>
<proteinExistence type="predicted"/>
<dbReference type="Proteomes" id="UP000299102">
    <property type="component" value="Unassembled WGS sequence"/>
</dbReference>
<protein>
    <submittedName>
        <fullName evidence="1">Uncharacterized protein</fullName>
    </submittedName>
</protein>